<dbReference type="GO" id="GO:0003700">
    <property type="term" value="F:DNA-binding transcription factor activity"/>
    <property type="evidence" value="ECO:0007669"/>
    <property type="project" value="TreeGrafter"/>
</dbReference>
<dbReference type="EMBL" id="CP060695">
    <property type="protein sequence ID" value="QNM85538.1"/>
    <property type="molecule type" value="Genomic_DNA"/>
</dbReference>
<dbReference type="Gene3D" id="1.10.260.40">
    <property type="entry name" value="lambda repressor-like DNA-binding domains"/>
    <property type="match status" value="1"/>
</dbReference>
<protein>
    <submittedName>
        <fullName evidence="5">LacI family DNA-binding transcriptional regulator</fullName>
    </submittedName>
</protein>
<dbReference type="PROSITE" id="PS50932">
    <property type="entry name" value="HTH_LACI_2"/>
    <property type="match status" value="1"/>
</dbReference>
<evidence type="ECO:0000256" key="2">
    <source>
        <dbReference type="ARBA" id="ARBA00023125"/>
    </source>
</evidence>
<accession>A0A7G9LA89</accession>
<dbReference type="InterPro" id="IPR000843">
    <property type="entry name" value="HTH_LacI"/>
</dbReference>
<dbReference type="InterPro" id="IPR046335">
    <property type="entry name" value="LacI/GalR-like_sensor"/>
</dbReference>
<gene>
    <name evidence="5" type="ORF">H9W90_15330</name>
</gene>
<dbReference type="InterPro" id="IPR010982">
    <property type="entry name" value="Lambda_DNA-bd_dom_sf"/>
</dbReference>
<dbReference type="GO" id="GO:0000976">
    <property type="term" value="F:transcription cis-regulatory region binding"/>
    <property type="evidence" value="ECO:0007669"/>
    <property type="project" value="TreeGrafter"/>
</dbReference>
<dbReference type="PANTHER" id="PTHR30146:SF109">
    <property type="entry name" value="HTH-TYPE TRANSCRIPTIONAL REGULATOR GALS"/>
    <property type="match status" value="1"/>
</dbReference>
<keyword evidence="2 5" id="KW-0238">DNA-binding</keyword>
<proteinExistence type="predicted"/>
<dbReference type="KEGG" id="ppec:H9W90_15330"/>
<keyword evidence="3" id="KW-0804">Transcription</keyword>
<dbReference type="Pfam" id="PF13377">
    <property type="entry name" value="Peripla_BP_3"/>
    <property type="match status" value="1"/>
</dbReference>
<evidence type="ECO:0000256" key="3">
    <source>
        <dbReference type="ARBA" id="ARBA00023163"/>
    </source>
</evidence>
<dbReference type="SUPFAM" id="SSF47413">
    <property type="entry name" value="lambda repressor-like DNA-binding domains"/>
    <property type="match status" value="1"/>
</dbReference>
<reference evidence="5 6" key="1">
    <citation type="submission" date="2020-08" db="EMBL/GenBank/DDBJ databases">
        <title>Polaribacter sp. L12M9 isolated from gut of the Korean scallop.</title>
        <authorList>
            <person name="Jeong Y.S."/>
        </authorList>
    </citation>
    <scope>NUCLEOTIDE SEQUENCE [LARGE SCALE GENOMIC DNA]</scope>
    <source>
        <strain evidence="5 6">L12M9</strain>
    </source>
</reference>
<dbReference type="Pfam" id="PF00356">
    <property type="entry name" value="LacI"/>
    <property type="match status" value="1"/>
</dbReference>
<evidence type="ECO:0000259" key="4">
    <source>
        <dbReference type="PROSITE" id="PS50932"/>
    </source>
</evidence>
<evidence type="ECO:0000313" key="5">
    <source>
        <dbReference type="EMBL" id="QNM85538.1"/>
    </source>
</evidence>
<dbReference type="Gene3D" id="3.40.50.2300">
    <property type="match status" value="2"/>
</dbReference>
<dbReference type="CDD" id="cd06267">
    <property type="entry name" value="PBP1_LacI_sugar_binding-like"/>
    <property type="match status" value="1"/>
</dbReference>
<dbReference type="PANTHER" id="PTHR30146">
    <property type="entry name" value="LACI-RELATED TRANSCRIPTIONAL REPRESSOR"/>
    <property type="match status" value="1"/>
</dbReference>
<evidence type="ECO:0000256" key="1">
    <source>
        <dbReference type="ARBA" id="ARBA00023015"/>
    </source>
</evidence>
<evidence type="ECO:0000313" key="6">
    <source>
        <dbReference type="Proteomes" id="UP000515808"/>
    </source>
</evidence>
<dbReference type="AlphaFoldDB" id="A0A7G9LA89"/>
<dbReference type="Proteomes" id="UP000515808">
    <property type="component" value="Chromosome"/>
</dbReference>
<dbReference type="CDD" id="cd01392">
    <property type="entry name" value="HTH_LacI"/>
    <property type="match status" value="1"/>
</dbReference>
<dbReference type="RefSeq" id="WP_187482446.1">
    <property type="nucleotide sequence ID" value="NZ_CP060695.1"/>
</dbReference>
<dbReference type="InterPro" id="IPR028082">
    <property type="entry name" value="Peripla_BP_I"/>
</dbReference>
<feature type="domain" description="HTH lacI-type" evidence="4">
    <location>
        <begin position="4"/>
        <end position="58"/>
    </location>
</feature>
<keyword evidence="6" id="KW-1185">Reference proteome</keyword>
<sequence length="341" mass="37911">MKRLTIKDIAQEFSVSISTVSKALNDSYEISVSTKEKIQKYAKENNYKPNFNALSLKNRQTKTIGIIIPSMLNYFFAQVFNGIEKVANEKGYKIISCISNESFKKEVETIEMLSNGSIDGFILSIAEETILKNDFKHFEDVLNNGTPIVMFDRVAEPINCDKVIADDFKGTSETVKYLAKSGSKNIAFISTISNLKVGKKRHQGYIKGLENTGLPINDNLIINIIDEDYKDYESILKPIFDANEIDAVIATDESSAIAAMKVAQRKGHKIPENFAVVSFSNGILARHSSPKMTTVSQHGERMGATAAKILIDKLENKGEEVPPKTVIIKTDIVERNSTKKA</sequence>
<name>A0A7G9LA89_9FLAO</name>
<keyword evidence="1" id="KW-0805">Transcription regulation</keyword>
<organism evidence="5 6">
    <name type="scientific">Polaribacter pectinis</name>
    <dbReference type="NCBI Taxonomy" id="2738844"/>
    <lineage>
        <taxon>Bacteria</taxon>
        <taxon>Pseudomonadati</taxon>
        <taxon>Bacteroidota</taxon>
        <taxon>Flavobacteriia</taxon>
        <taxon>Flavobacteriales</taxon>
        <taxon>Flavobacteriaceae</taxon>
    </lineage>
</organism>
<dbReference type="SUPFAM" id="SSF53822">
    <property type="entry name" value="Periplasmic binding protein-like I"/>
    <property type="match status" value="1"/>
</dbReference>
<dbReference type="SMART" id="SM00354">
    <property type="entry name" value="HTH_LACI"/>
    <property type="match status" value="1"/>
</dbReference>